<accession>A0A1N7CP74</accession>
<gene>
    <name evidence="1" type="ORF">SAMN05445060_0261</name>
</gene>
<proteinExistence type="predicted"/>
<protein>
    <recommendedName>
        <fullName evidence="3">DUF5666 domain-containing protein</fullName>
    </recommendedName>
</protein>
<dbReference type="AlphaFoldDB" id="A0A1N7CP74"/>
<evidence type="ECO:0008006" key="3">
    <source>
        <dbReference type="Google" id="ProtNLM"/>
    </source>
</evidence>
<organism evidence="1 2">
    <name type="scientific">Williamsia sterculiae</name>
    <dbReference type="NCBI Taxonomy" id="1344003"/>
    <lineage>
        <taxon>Bacteria</taxon>
        <taxon>Bacillati</taxon>
        <taxon>Actinomycetota</taxon>
        <taxon>Actinomycetes</taxon>
        <taxon>Mycobacteriales</taxon>
        <taxon>Nocardiaceae</taxon>
        <taxon>Williamsia</taxon>
    </lineage>
</organism>
<dbReference type="Proteomes" id="UP000186218">
    <property type="component" value="Unassembled WGS sequence"/>
</dbReference>
<dbReference type="EMBL" id="FTNT01000001">
    <property type="protein sequence ID" value="SIR65287.1"/>
    <property type="molecule type" value="Genomic_DNA"/>
</dbReference>
<dbReference type="OrthoDB" id="4578371at2"/>
<evidence type="ECO:0000313" key="1">
    <source>
        <dbReference type="EMBL" id="SIR65287.1"/>
    </source>
</evidence>
<sequence>MSEERKPAGSGRATVLLCLAGLVVAGVGLAYCVHLGATESSRNAAATRSPAEIKMLTSADGSSTALTETAGAVSGVDSAKSKMLLGTVRSLTATDIRVQMSDGREHLVTLNAQTHYESVHGAGREGIRVGDLVVVHVLQQGQTMVADLIIDGRVTASQPGN</sequence>
<dbReference type="STRING" id="1344003.SAMN05445060_0261"/>
<evidence type="ECO:0000313" key="2">
    <source>
        <dbReference type="Proteomes" id="UP000186218"/>
    </source>
</evidence>
<name>A0A1N7CP74_9NOCA</name>
<dbReference type="RefSeq" id="WP_076475798.1">
    <property type="nucleotide sequence ID" value="NZ_FTNT01000001.1"/>
</dbReference>
<reference evidence="1 2" key="1">
    <citation type="submission" date="2017-01" db="EMBL/GenBank/DDBJ databases">
        <authorList>
            <person name="Mah S.A."/>
            <person name="Swanson W.J."/>
            <person name="Moy G.W."/>
            <person name="Vacquier V.D."/>
        </authorList>
    </citation>
    <scope>NUCLEOTIDE SEQUENCE [LARGE SCALE GENOMIC DNA]</scope>
    <source>
        <strain evidence="1 2">CPCC 203464</strain>
    </source>
</reference>
<keyword evidence="2" id="KW-1185">Reference proteome</keyword>